<keyword evidence="3" id="KW-1185">Reference proteome</keyword>
<reference evidence="2 3" key="1">
    <citation type="submission" date="2019-03" db="EMBL/GenBank/DDBJ databases">
        <title>Draft Genome Sequence of Massilia arenosa sp. nov., a Novel Massilia Species Isolated from a Sandy-loam Maize Soil.</title>
        <authorList>
            <person name="Raths R."/>
            <person name="Peta V."/>
            <person name="Bucking H."/>
        </authorList>
    </citation>
    <scope>NUCLEOTIDE SEQUENCE [LARGE SCALE GENOMIC DNA]</scope>
    <source>
        <strain evidence="2 3">MC02</strain>
    </source>
</reference>
<dbReference type="InterPro" id="IPR038440">
    <property type="entry name" value="FimV_C_sf"/>
</dbReference>
<dbReference type="EMBL" id="SPVF01000114">
    <property type="protein sequence ID" value="TFW21842.1"/>
    <property type="molecule type" value="Genomic_DNA"/>
</dbReference>
<proteinExistence type="predicted"/>
<protein>
    <submittedName>
        <fullName evidence="2">Pilus assembly protein FimV</fullName>
    </submittedName>
</protein>
<feature type="region of interest" description="Disordered" evidence="1">
    <location>
        <begin position="1"/>
        <end position="25"/>
    </location>
</feature>
<feature type="non-terminal residue" evidence="2">
    <location>
        <position position="1"/>
    </location>
</feature>
<dbReference type="InterPro" id="IPR020011">
    <property type="entry name" value="FimV_C"/>
</dbReference>
<evidence type="ECO:0000313" key="3">
    <source>
        <dbReference type="Proteomes" id="UP000298438"/>
    </source>
</evidence>
<comment type="caution">
    <text evidence="2">The sequence shown here is derived from an EMBL/GenBank/DDBJ whole genome shotgun (WGS) entry which is preliminary data.</text>
</comment>
<dbReference type="RefSeq" id="WP_307721635.1">
    <property type="nucleotide sequence ID" value="NZ_SPVF01000114.1"/>
</dbReference>
<name>A0A4Y9SKE6_9BURK</name>
<evidence type="ECO:0000256" key="1">
    <source>
        <dbReference type="SAM" id="MobiDB-lite"/>
    </source>
</evidence>
<gene>
    <name evidence="2" type="ORF">E4L96_08540</name>
</gene>
<dbReference type="AlphaFoldDB" id="A0A4Y9SKE6"/>
<dbReference type="NCBIfam" id="TIGR03504">
    <property type="entry name" value="FimV_Cterm"/>
    <property type="match status" value="1"/>
</dbReference>
<sequence length="112" mass="11425">DLDAFDLDLPGSAPAGSPAAAAASAPLPEPAGFDLSAIDLDLPATAADDATALPEVGELSPAHMEMETKLDLAIAYQEIGDKEGARELIEEVIKGGSPEQVAKANSMRAQLV</sequence>
<evidence type="ECO:0000313" key="2">
    <source>
        <dbReference type="EMBL" id="TFW21842.1"/>
    </source>
</evidence>
<dbReference type="Proteomes" id="UP000298438">
    <property type="component" value="Unassembled WGS sequence"/>
</dbReference>
<organism evidence="2 3">
    <name type="scientific">Zemynaea arenosa</name>
    <dbReference type="NCBI Taxonomy" id="2561931"/>
    <lineage>
        <taxon>Bacteria</taxon>
        <taxon>Pseudomonadati</taxon>
        <taxon>Pseudomonadota</taxon>
        <taxon>Betaproteobacteria</taxon>
        <taxon>Burkholderiales</taxon>
        <taxon>Oxalobacteraceae</taxon>
        <taxon>Telluria group</taxon>
        <taxon>Zemynaea</taxon>
    </lineage>
</organism>
<dbReference type="Gene3D" id="1.20.58.2200">
    <property type="match status" value="1"/>
</dbReference>
<accession>A0A4Y9SKE6</accession>
<feature type="compositionally biased region" description="Low complexity" evidence="1">
    <location>
        <begin position="10"/>
        <end position="25"/>
    </location>
</feature>